<keyword evidence="4 9" id="KW-0732">Signal</keyword>
<evidence type="ECO:0000313" key="13">
    <source>
        <dbReference type="Proteomes" id="UP000000289"/>
    </source>
</evidence>
<evidence type="ECO:0000256" key="7">
    <source>
        <dbReference type="ARBA" id="ARBA00023319"/>
    </source>
</evidence>
<name>A0A0K0HCK3_SALBC</name>
<dbReference type="InterPro" id="IPR018046">
    <property type="entry name" value="Pili_assmbl_chaperone_CS"/>
</dbReference>
<reference evidence="12 13" key="1">
    <citation type="journal article" date="2011" name="PLoS Pathog.">
        <title>Salmonella bongori provides insights into the evolution of the Salmonellae.</title>
        <authorList>
            <person name="Fookes M."/>
            <person name="Schroeder G.N."/>
            <person name="Langridge G.C."/>
            <person name="Blondel C.J."/>
            <person name="Mammina C."/>
            <person name="Connor T.R."/>
            <person name="Seth-Smith H."/>
            <person name="Vernikos G.S."/>
            <person name="Robinson K.S."/>
            <person name="Sanders M."/>
            <person name="Petty N.K."/>
            <person name="Kingsley R.A."/>
            <person name="Baumler A.J."/>
            <person name="Nuccio S.P."/>
            <person name="Contreras I."/>
            <person name="Santiviago C.A."/>
            <person name="Maskell D."/>
            <person name="Barrow P."/>
            <person name="Humphrey T."/>
            <person name="Nastasi A."/>
            <person name="Roberts M."/>
            <person name="Frankel G."/>
            <person name="Parkhill J."/>
            <person name="Dougan G."/>
            <person name="Thomson N.R."/>
        </authorList>
    </citation>
    <scope>NUCLEOTIDE SEQUENCE [LARGE SCALE GENOMIC DNA]</scope>
    <source>
        <strain evidence="13">ATCC 43975 / DSM 13772 / NCTC 12419</strain>
    </source>
</reference>
<keyword evidence="6 8" id="KW-0143">Chaperone</keyword>
<dbReference type="AlphaFoldDB" id="A0A0K0HCK3"/>
<dbReference type="Proteomes" id="UP000000289">
    <property type="component" value="Chromosome"/>
</dbReference>
<feature type="domain" description="Pili assembly chaperone C-terminal" evidence="11">
    <location>
        <begin position="165"/>
        <end position="225"/>
    </location>
</feature>
<dbReference type="InterPro" id="IPR013783">
    <property type="entry name" value="Ig-like_fold"/>
</dbReference>
<feature type="domain" description="Pili assembly chaperone N-terminal" evidence="10">
    <location>
        <begin position="27"/>
        <end position="142"/>
    </location>
</feature>
<feature type="chain" id="PRO_5005331832" evidence="9">
    <location>
        <begin position="26"/>
        <end position="231"/>
    </location>
</feature>
<evidence type="ECO:0000256" key="3">
    <source>
        <dbReference type="ARBA" id="ARBA00022558"/>
    </source>
</evidence>
<dbReference type="Pfam" id="PF02753">
    <property type="entry name" value="PapD_C"/>
    <property type="match status" value="1"/>
</dbReference>
<dbReference type="eggNOG" id="COG3121">
    <property type="taxonomic scope" value="Bacteria"/>
</dbReference>
<dbReference type="InterPro" id="IPR016148">
    <property type="entry name" value="Pili_assmbl_chaperone_C"/>
</dbReference>
<evidence type="ECO:0000256" key="9">
    <source>
        <dbReference type="SAM" id="SignalP"/>
    </source>
</evidence>
<gene>
    <name evidence="12" type="primary">sbfC</name>
    <name evidence="12" type="ordered locus">SBG_2193</name>
</gene>
<evidence type="ECO:0000256" key="1">
    <source>
        <dbReference type="ARBA" id="ARBA00004418"/>
    </source>
</evidence>
<dbReference type="InterPro" id="IPR036316">
    <property type="entry name" value="Pili_assmbl_chap_C_dom_sf"/>
</dbReference>
<dbReference type="NCBIfam" id="NF011758">
    <property type="entry name" value="PRK15211.1"/>
    <property type="match status" value="1"/>
</dbReference>
<evidence type="ECO:0000256" key="6">
    <source>
        <dbReference type="ARBA" id="ARBA00023186"/>
    </source>
</evidence>
<evidence type="ECO:0000259" key="10">
    <source>
        <dbReference type="Pfam" id="PF00345"/>
    </source>
</evidence>
<dbReference type="SUPFAM" id="SSF49354">
    <property type="entry name" value="PapD-like"/>
    <property type="match status" value="1"/>
</dbReference>
<keyword evidence="3" id="KW-1029">Fimbrium biogenesis</keyword>
<dbReference type="KEGG" id="sbg:SBG_2193"/>
<evidence type="ECO:0000256" key="2">
    <source>
        <dbReference type="ARBA" id="ARBA00007399"/>
    </source>
</evidence>
<evidence type="ECO:0000259" key="11">
    <source>
        <dbReference type="Pfam" id="PF02753"/>
    </source>
</evidence>
<protein>
    <submittedName>
        <fullName evidence="12">Fimbrial chaperone protein</fullName>
    </submittedName>
</protein>
<dbReference type="InterPro" id="IPR001829">
    <property type="entry name" value="Pili_assmbl_chaperone_bac"/>
</dbReference>
<keyword evidence="7" id="KW-0393">Immunoglobulin domain</keyword>
<sequence length="231" mass="25748">MFTVNSKIKACITIAMISISLSSNAAFSLNGTRYVYEGGKKSLSVMVSNESEQKYAGQVWIDNDNAKDKNVYFTTSPTFFKVDPKSKQTIRILDINPDLPQDRETLTWLNVQEIPPAPKAGGNVLAIALNTRVKLIYRPQTLADGRKEAERKIRLLKNNGKYFLENPTPYYFAITGIKVNGTEVKLNKKEGPQLAKFAPFSNVQISNALNGNVTINTIDDYGANNEYQVSK</sequence>
<dbReference type="Pfam" id="PF00345">
    <property type="entry name" value="PapD_N"/>
    <property type="match status" value="1"/>
</dbReference>
<dbReference type="PANTHER" id="PTHR30251">
    <property type="entry name" value="PILUS ASSEMBLY CHAPERONE"/>
    <property type="match status" value="1"/>
</dbReference>
<evidence type="ECO:0000256" key="5">
    <source>
        <dbReference type="ARBA" id="ARBA00022764"/>
    </source>
</evidence>
<organism evidence="12 13">
    <name type="scientific">Salmonella bongori (strain ATCC 43975 / DSM 13772 / NCTC 12419)</name>
    <dbReference type="NCBI Taxonomy" id="218493"/>
    <lineage>
        <taxon>Bacteria</taxon>
        <taxon>Pseudomonadati</taxon>
        <taxon>Pseudomonadota</taxon>
        <taxon>Gammaproteobacteria</taxon>
        <taxon>Enterobacterales</taxon>
        <taxon>Enterobacteriaceae</taxon>
        <taxon>Salmonella</taxon>
    </lineage>
</organism>
<dbReference type="InterPro" id="IPR008962">
    <property type="entry name" value="PapD-like_sf"/>
</dbReference>
<dbReference type="GeneID" id="44981192"/>
<keyword evidence="5" id="KW-0574">Periplasm</keyword>
<proteinExistence type="inferred from homology"/>
<dbReference type="EMBL" id="FR877557">
    <property type="protein sequence ID" value="CCC31253.1"/>
    <property type="molecule type" value="Genomic_DNA"/>
</dbReference>
<accession>A0A0K0HCK3</accession>
<dbReference type="PANTHER" id="PTHR30251:SF2">
    <property type="entry name" value="FIMBRIAL CHAPERONE YADV-RELATED"/>
    <property type="match status" value="1"/>
</dbReference>
<comment type="similarity">
    <text evidence="2 8">Belongs to the periplasmic pilus chaperone family.</text>
</comment>
<dbReference type="GO" id="GO:0030288">
    <property type="term" value="C:outer membrane-bounded periplasmic space"/>
    <property type="evidence" value="ECO:0007669"/>
    <property type="project" value="InterPro"/>
</dbReference>
<evidence type="ECO:0000256" key="4">
    <source>
        <dbReference type="ARBA" id="ARBA00022729"/>
    </source>
</evidence>
<feature type="signal peptide" evidence="9">
    <location>
        <begin position="1"/>
        <end position="25"/>
    </location>
</feature>
<dbReference type="RefSeq" id="WP_000495562.1">
    <property type="nucleotide sequence ID" value="NC_015761.1"/>
</dbReference>
<dbReference type="PRINTS" id="PR00969">
    <property type="entry name" value="CHAPERONPILI"/>
</dbReference>
<dbReference type="Gene3D" id="2.60.40.10">
    <property type="entry name" value="Immunoglobulins"/>
    <property type="match status" value="2"/>
</dbReference>
<dbReference type="InterPro" id="IPR016147">
    <property type="entry name" value="Pili_assmbl_chaperone_N"/>
</dbReference>
<dbReference type="PROSITE" id="PS00635">
    <property type="entry name" value="PILI_CHAPERONE"/>
    <property type="match status" value="1"/>
</dbReference>
<comment type="subcellular location">
    <subcellularLocation>
        <location evidence="1 8">Periplasm</location>
    </subcellularLocation>
</comment>
<dbReference type="InterPro" id="IPR050643">
    <property type="entry name" value="Periplasmic_pilus_chap"/>
</dbReference>
<dbReference type="SUPFAM" id="SSF49584">
    <property type="entry name" value="Periplasmic chaperone C-domain"/>
    <property type="match status" value="1"/>
</dbReference>
<evidence type="ECO:0000256" key="8">
    <source>
        <dbReference type="RuleBase" id="RU003918"/>
    </source>
</evidence>
<dbReference type="GO" id="GO:0071555">
    <property type="term" value="P:cell wall organization"/>
    <property type="evidence" value="ECO:0007669"/>
    <property type="project" value="InterPro"/>
</dbReference>
<evidence type="ECO:0000313" key="12">
    <source>
        <dbReference type="EMBL" id="CCC31253.1"/>
    </source>
</evidence>